<dbReference type="PANTHER" id="PTHR45716">
    <property type="entry name" value="BITESIZE, ISOFORM I"/>
    <property type="match status" value="1"/>
</dbReference>
<dbReference type="FunFam" id="2.60.40.150:FF:000006">
    <property type="entry name" value="Synaptotagmin-like 5, isoform CRA_a"/>
    <property type="match status" value="1"/>
</dbReference>
<dbReference type="GO" id="GO:0005886">
    <property type="term" value="C:plasma membrane"/>
    <property type="evidence" value="ECO:0007669"/>
    <property type="project" value="TreeGrafter"/>
</dbReference>
<name>A0A8X6M8K2_9ARAC</name>
<dbReference type="PROSITE" id="PS50004">
    <property type="entry name" value="C2"/>
    <property type="match status" value="1"/>
</dbReference>
<dbReference type="SUPFAM" id="SSF49562">
    <property type="entry name" value="C2 domain (Calcium/lipid-binding domain, CaLB)"/>
    <property type="match status" value="1"/>
</dbReference>
<keyword evidence="8" id="KW-1185">Reference proteome</keyword>
<protein>
    <submittedName>
        <fullName evidence="7">Synaptotagmin-like protein 5</fullName>
    </submittedName>
</protein>
<evidence type="ECO:0000256" key="5">
    <source>
        <dbReference type="SAM" id="SignalP"/>
    </source>
</evidence>
<evidence type="ECO:0000256" key="1">
    <source>
        <dbReference type="ARBA" id="ARBA00004370"/>
    </source>
</evidence>
<dbReference type="Proteomes" id="UP000886998">
    <property type="component" value="Unassembled WGS sequence"/>
</dbReference>
<accession>A0A8X6M8K2</accession>
<dbReference type="OrthoDB" id="195679at2759"/>
<keyword evidence="5" id="KW-0732">Signal</keyword>
<feature type="chain" id="PRO_5036452781" evidence="5">
    <location>
        <begin position="21"/>
        <end position="354"/>
    </location>
</feature>
<organism evidence="7 8">
    <name type="scientific">Trichonephila inaurata madagascariensis</name>
    <dbReference type="NCBI Taxonomy" id="2747483"/>
    <lineage>
        <taxon>Eukaryota</taxon>
        <taxon>Metazoa</taxon>
        <taxon>Ecdysozoa</taxon>
        <taxon>Arthropoda</taxon>
        <taxon>Chelicerata</taxon>
        <taxon>Arachnida</taxon>
        <taxon>Araneae</taxon>
        <taxon>Araneomorphae</taxon>
        <taxon>Entelegynae</taxon>
        <taxon>Araneoidea</taxon>
        <taxon>Nephilidae</taxon>
        <taxon>Trichonephila</taxon>
        <taxon>Trichonephila inaurata</taxon>
    </lineage>
</organism>
<feature type="signal peptide" evidence="5">
    <location>
        <begin position="1"/>
        <end position="20"/>
    </location>
</feature>
<dbReference type="EMBL" id="BMAV01024276">
    <property type="protein sequence ID" value="GFS31859.1"/>
    <property type="molecule type" value="Genomic_DNA"/>
</dbReference>
<dbReference type="InterPro" id="IPR035892">
    <property type="entry name" value="C2_domain_sf"/>
</dbReference>
<dbReference type="PRINTS" id="PR00399">
    <property type="entry name" value="SYNAPTOTAGMN"/>
</dbReference>
<evidence type="ECO:0000313" key="8">
    <source>
        <dbReference type="Proteomes" id="UP000886998"/>
    </source>
</evidence>
<evidence type="ECO:0000259" key="6">
    <source>
        <dbReference type="PROSITE" id="PS50004"/>
    </source>
</evidence>
<dbReference type="InterPro" id="IPR001565">
    <property type="entry name" value="Synaptotagmin"/>
</dbReference>
<dbReference type="GO" id="GO:0042043">
    <property type="term" value="F:neurexin family protein binding"/>
    <property type="evidence" value="ECO:0007669"/>
    <property type="project" value="TreeGrafter"/>
</dbReference>
<dbReference type="GO" id="GO:0070382">
    <property type="term" value="C:exocytic vesicle"/>
    <property type="evidence" value="ECO:0007669"/>
    <property type="project" value="TreeGrafter"/>
</dbReference>
<dbReference type="Gene3D" id="2.60.40.150">
    <property type="entry name" value="C2 domain"/>
    <property type="match status" value="1"/>
</dbReference>
<dbReference type="GO" id="GO:0006887">
    <property type="term" value="P:exocytosis"/>
    <property type="evidence" value="ECO:0007669"/>
    <property type="project" value="TreeGrafter"/>
</dbReference>
<dbReference type="PANTHER" id="PTHR45716:SF2">
    <property type="entry name" value="BITESIZE, ISOFORM I"/>
    <property type="match status" value="1"/>
</dbReference>
<feature type="compositionally biased region" description="Polar residues" evidence="4">
    <location>
        <begin position="94"/>
        <end position="103"/>
    </location>
</feature>
<dbReference type="SMART" id="SM00239">
    <property type="entry name" value="C2"/>
    <property type="match status" value="1"/>
</dbReference>
<keyword evidence="3" id="KW-0472">Membrane</keyword>
<sequence>MTGCALLSVIVSFLPCNCFCKRKSKVPIKNENNSTILNNEKESTNAFEVNDTSKSTNQHLENNEIQIPPPPENVCQNDCEDVTKEESDIALTVTNESGNSLRSSPHGRLRMRNRSLSGGSEDGKQRKTSVPQISVSECLENPVGRLSAASSEKDSSGVQEDEIDQAFAYHCRSQMSLSSFGGRSESVTSVYSAAGGGRYGTVTVTGEVLFGLSYNYKTSTLEINIKECRNLAAVDMKRNRSDPYVKVYLLPDRTKSGKRKTKVKKHTLNPVFEESLKFHVTINELVIRTLWLSVWHSDRFGRNDFLGEVMLPLGSDVIESSGSKWYPLQERVIINIVFQHYKFFHQNIKYFVIL</sequence>
<keyword evidence="2" id="KW-0677">Repeat</keyword>
<comment type="caution">
    <text evidence="7">The sequence shown here is derived from an EMBL/GenBank/DDBJ whole genome shotgun (WGS) entry which is preliminary data.</text>
</comment>
<evidence type="ECO:0000256" key="3">
    <source>
        <dbReference type="ARBA" id="ARBA00023136"/>
    </source>
</evidence>
<evidence type="ECO:0000313" key="7">
    <source>
        <dbReference type="EMBL" id="GFS31859.1"/>
    </source>
</evidence>
<feature type="region of interest" description="Disordered" evidence="4">
    <location>
        <begin position="94"/>
        <end position="135"/>
    </location>
</feature>
<proteinExistence type="predicted"/>
<dbReference type="InterPro" id="IPR000008">
    <property type="entry name" value="C2_dom"/>
</dbReference>
<feature type="domain" description="C2" evidence="6">
    <location>
        <begin position="204"/>
        <end position="326"/>
    </location>
</feature>
<dbReference type="AlphaFoldDB" id="A0A8X6M8K2"/>
<gene>
    <name evidence="7" type="primary">Sytl5</name>
    <name evidence="7" type="ORF">TNIN_260452</name>
</gene>
<comment type="subcellular location">
    <subcellularLocation>
        <location evidence="1">Membrane</location>
    </subcellularLocation>
</comment>
<reference evidence="7" key="1">
    <citation type="submission" date="2020-08" db="EMBL/GenBank/DDBJ databases">
        <title>Multicomponent nature underlies the extraordinary mechanical properties of spider dragline silk.</title>
        <authorList>
            <person name="Kono N."/>
            <person name="Nakamura H."/>
            <person name="Mori M."/>
            <person name="Yoshida Y."/>
            <person name="Ohtoshi R."/>
            <person name="Malay A.D."/>
            <person name="Moran D.A.P."/>
            <person name="Tomita M."/>
            <person name="Numata K."/>
            <person name="Arakawa K."/>
        </authorList>
    </citation>
    <scope>NUCLEOTIDE SEQUENCE</scope>
</reference>
<evidence type="ECO:0000256" key="4">
    <source>
        <dbReference type="SAM" id="MobiDB-lite"/>
    </source>
</evidence>
<dbReference type="Pfam" id="PF00168">
    <property type="entry name" value="C2"/>
    <property type="match status" value="1"/>
</dbReference>
<dbReference type="CDD" id="cd08521">
    <property type="entry name" value="C2A_SLP"/>
    <property type="match status" value="1"/>
</dbReference>
<evidence type="ECO:0000256" key="2">
    <source>
        <dbReference type="ARBA" id="ARBA00022737"/>
    </source>
</evidence>